<dbReference type="Proteomes" id="UP000473885">
    <property type="component" value="Unassembled WGS sequence"/>
</dbReference>
<reference evidence="2 3" key="1">
    <citation type="submission" date="2019-04" db="EMBL/GenBank/DDBJ databases">
        <title>Genome sequencing of Clostridium botulinum Groups I-IV and Clostridium butyricum.</title>
        <authorList>
            <person name="Brunt J."/>
            <person name="Van Vliet A.H.M."/>
            <person name="Stringer S.C."/>
            <person name="Carter A.T."/>
            <person name="Peck M.W."/>
        </authorList>
    </citation>
    <scope>NUCLEOTIDE SEQUENCE [LARGE SCALE GENOMIC DNA]</scope>
    <source>
        <strain evidence="2 3">IFR 18/094</strain>
    </source>
</reference>
<gene>
    <name evidence="2" type="ORF">FDF74_09890</name>
</gene>
<keyword evidence="1" id="KW-0472">Membrane</keyword>
<dbReference type="RefSeq" id="WP_163249498.1">
    <property type="nucleotide sequence ID" value="NZ_SXDP01000008.1"/>
</dbReference>
<accession>A0A6M0RB28</accession>
<comment type="caution">
    <text evidence="2">The sequence shown here is derived from an EMBL/GenBank/DDBJ whole genome shotgun (WGS) entry which is preliminary data.</text>
</comment>
<proteinExistence type="predicted"/>
<name>A0A6M0RB28_9CLOT</name>
<organism evidence="2 3">
    <name type="scientific">Clostridium niameyense</name>
    <dbReference type="NCBI Taxonomy" id="1622073"/>
    <lineage>
        <taxon>Bacteria</taxon>
        <taxon>Bacillati</taxon>
        <taxon>Bacillota</taxon>
        <taxon>Clostridia</taxon>
        <taxon>Eubacteriales</taxon>
        <taxon>Clostridiaceae</taxon>
        <taxon>Clostridium</taxon>
    </lineage>
</organism>
<dbReference type="EMBL" id="SXDP01000008">
    <property type="protein sequence ID" value="NEZ47501.1"/>
    <property type="molecule type" value="Genomic_DNA"/>
</dbReference>
<dbReference type="AlphaFoldDB" id="A0A6M0RB28"/>
<evidence type="ECO:0000256" key="1">
    <source>
        <dbReference type="SAM" id="Phobius"/>
    </source>
</evidence>
<keyword evidence="3" id="KW-1185">Reference proteome</keyword>
<keyword evidence="1" id="KW-1133">Transmembrane helix</keyword>
<evidence type="ECO:0000313" key="3">
    <source>
        <dbReference type="Proteomes" id="UP000473885"/>
    </source>
</evidence>
<evidence type="ECO:0000313" key="2">
    <source>
        <dbReference type="EMBL" id="NEZ47501.1"/>
    </source>
</evidence>
<feature type="transmembrane region" description="Helical" evidence="1">
    <location>
        <begin position="194"/>
        <end position="211"/>
    </location>
</feature>
<protein>
    <submittedName>
        <fullName evidence="2">Uncharacterized protein</fullName>
    </submittedName>
</protein>
<sequence length="389" mass="45369">MNKFLKELKDTKVINNNDIKRIKQYINIKFSKEDSKNKSYMLSSTIHDIINSKLEGFPSYIKKDLKNIIFKNTFLSGKDHIQMYDIFYSYINYQKLDNEQIGILLTWINNNIKIKIDRKDLEEYLIVEKIINPIITTNSDKLSLEKLTCDLDTSSLKDEVINNNTNIDSNINSKFTNIKEHNTIDIFRKLFNKSLYSGLIVLALFLIVFYVKSNYLTASTINKSSTQTKSVSCNKVYKHTLRIINPNIPKDITFSSINEVKLKNYLSTKKSMLAKEPYFSSIINSAKEFDINPLLLFAITGQEQNFVPENNEYAKKIANNPFNVFHSWKEYNTNIKDTSKIAAKTVFNLLKDMPKGENPFKWINKKYAEDKNWYKGVQSIYKELYNAVN</sequence>
<keyword evidence="1" id="KW-0812">Transmembrane</keyword>